<dbReference type="Pfam" id="PF25002">
    <property type="entry name" value="DUF7780"/>
    <property type="match status" value="1"/>
</dbReference>
<comment type="caution">
    <text evidence="3">The sequence shown here is derived from an EMBL/GenBank/DDBJ whole genome shotgun (WGS) entry which is preliminary data.</text>
</comment>
<feature type="compositionally biased region" description="Basic and acidic residues" evidence="1">
    <location>
        <begin position="108"/>
        <end position="121"/>
    </location>
</feature>
<evidence type="ECO:0000259" key="2">
    <source>
        <dbReference type="Pfam" id="PF25002"/>
    </source>
</evidence>
<keyword evidence="4" id="KW-1185">Reference proteome</keyword>
<sequence length="702" mass="77896">MAFRRRGKTFETSTAVRGAPEHYLLVFPYCPLTSPTDGGVISGNPEPRCLEKKKHSGTNSRRDAFHSNSVRGNIVNGRQGEGGRDNSFQEQGSWENNRDAVMDTESYQSRHDSSRLLERKSASIGSSMGSRDYPLVEKPCPESLFTIEFRSTIFLCVGILFASVFLFCSLDPGKVLEQQAPSFSLGSRFFQGSKNQPSSLPAAGPLNSADGLEPAMQGMGSLFRRGTLEMGELIVAHLSENTRVSDFRLFLRTLHRSGATAKADVILLYDSLFPVMLGVMREEELNFQMLLAESETSWALMDPSNLSVGEFNAPAFWKPEDRKVDEAEANNGTINPLPRWGSIIGFEIQELDPDNELSGFLDGPPVQLRRWLCYQMLLGVVKSKYKHVMLTEMEGVIVIGDALSAVRKKNLIYLTSEDRLLSDVEKVDKSSASPGRPRKVLLQVEDQDSTNNNNNVAGATGEIVKAMKDSIAQVDVKSSKLELITSGDAGQREAVDRRSVEEVGGKKKGKKSDSRRRGSRRGRGASRVVGQQQQEKAKGLIETLYGGAVLSSVEKSRNIVSSGVIMGEIKLMRPLVNKVATEIVRLALERQDRQPFHDKAILNYLVFKSSVLGRRIVDHLRVVTNKDSVVHSLRGTKQENVFWKEKDVRYCIVHGYRDRIQGKSIAKSILKVVHSDICKSTFSRVYVDCSLYANTNGTRSSS</sequence>
<dbReference type="PANTHER" id="PTHR34960">
    <property type="entry name" value="EMB|CAB68146.1-RELATED"/>
    <property type="match status" value="1"/>
</dbReference>
<reference evidence="3 4" key="1">
    <citation type="submission" date="2024-09" db="EMBL/GenBank/DDBJ databases">
        <title>Chromosome-scale assembly of Riccia sorocarpa.</title>
        <authorList>
            <person name="Paukszto L."/>
        </authorList>
    </citation>
    <scope>NUCLEOTIDE SEQUENCE [LARGE SCALE GENOMIC DNA]</scope>
    <source>
        <strain evidence="3">LP-2024</strain>
        <tissue evidence="3">Aerial parts of the thallus</tissue>
    </source>
</reference>
<organism evidence="3 4">
    <name type="scientific">Riccia sorocarpa</name>
    <dbReference type="NCBI Taxonomy" id="122646"/>
    <lineage>
        <taxon>Eukaryota</taxon>
        <taxon>Viridiplantae</taxon>
        <taxon>Streptophyta</taxon>
        <taxon>Embryophyta</taxon>
        <taxon>Marchantiophyta</taxon>
        <taxon>Marchantiopsida</taxon>
        <taxon>Marchantiidae</taxon>
        <taxon>Marchantiales</taxon>
        <taxon>Ricciaceae</taxon>
        <taxon>Riccia</taxon>
    </lineage>
</organism>
<feature type="compositionally biased region" description="Basic and acidic residues" evidence="1">
    <location>
        <begin position="494"/>
        <end position="516"/>
    </location>
</feature>
<evidence type="ECO:0000313" key="4">
    <source>
        <dbReference type="Proteomes" id="UP001633002"/>
    </source>
</evidence>
<protein>
    <recommendedName>
        <fullName evidence="2">DUF7780 domain-containing protein</fullName>
    </recommendedName>
</protein>
<name>A0ABD3GFP5_9MARC</name>
<feature type="domain" description="DUF7780" evidence="2">
    <location>
        <begin position="214"/>
        <end position="417"/>
    </location>
</feature>
<dbReference type="PANTHER" id="PTHR34960:SF1">
    <property type="entry name" value="EMB|CAB68146.1-RELATED"/>
    <property type="match status" value="1"/>
</dbReference>
<dbReference type="EMBL" id="JBJQOH010000007">
    <property type="protein sequence ID" value="KAL3678013.1"/>
    <property type="molecule type" value="Genomic_DNA"/>
</dbReference>
<feature type="region of interest" description="Disordered" evidence="1">
    <location>
        <begin position="42"/>
        <end position="132"/>
    </location>
</feature>
<proteinExistence type="predicted"/>
<dbReference type="InterPro" id="IPR056682">
    <property type="entry name" value="DUF7780"/>
</dbReference>
<dbReference type="Proteomes" id="UP001633002">
    <property type="component" value="Unassembled WGS sequence"/>
</dbReference>
<gene>
    <name evidence="3" type="ORF">R1sor_020969</name>
</gene>
<dbReference type="AlphaFoldDB" id="A0ABD3GFP5"/>
<accession>A0ABD3GFP5</accession>
<feature type="compositionally biased region" description="Polar residues" evidence="1">
    <location>
        <begin position="86"/>
        <end position="95"/>
    </location>
</feature>
<evidence type="ECO:0000256" key="1">
    <source>
        <dbReference type="SAM" id="MobiDB-lite"/>
    </source>
</evidence>
<evidence type="ECO:0000313" key="3">
    <source>
        <dbReference type="EMBL" id="KAL3678013.1"/>
    </source>
</evidence>
<feature type="region of interest" description="Disordered" evidence="1">
    <location>
        <begin position="494"/>
        <end position="534"/>
    </location>
</feature>